<organism evidence="1 2">
    <name type="scientific">Caerostris darwini</name>
    <dbReference type="NCBI Taxonomy" id="1538125"/>
    <lineage>
        <taxon>Eukaryota</taxon>
        <taxon>Metazoa</taxon>
        <taxon>Ecdysozoa</taxon>
        <taxon>Arthropoda</taxon>
        <taxon>Chelicerata</taxon>
        <taxon>Arachnida</taxon>
        <taxon>Araneae</taxon>
        <taxon>Araneomorphae</taxon>
        <taxon>Entelegynae</taxon>
        <taxon>Araneoidea</taxon>
        <taxon>Araneidae</taxon>
        <taxon>Caerostris</taxon>
    </lineage>
</organism>
<comment type="caution">
    <text evidence="1">The sequence shown here is derived from an EMBL/GenBank/DDBJ whole genome shotgun (WGS) entry which is preliminary data.</text>
</comment>
<accession>A0AAV4WV76</accession>
<gene>
    <name evidence="1" type="ORF">CDAR_205221</name>
</gene>
<name>A0AAV4WV76_9ARAC</name>
<evidence type="ECO:0000313" key="2">
    <source>
        <dbReference type="Proteomes" id="UP001054837"/>
    </source>
</evidence>
<dbReference type="EMBL" id="BPLQ01015067">
    <property type="protein sequence ID" value="GIY85575.1"/>
    <property type="molecule type" value="Genomic_DNA"/>
</dbReference>
<dbReference type="Proteomes" id="UP001054837">
    <property type="component" value="Unassembled WGS sequence"/>
</dbReference>
<keyword evidence="2" id="KW-1185">Reference proteome</keyword>
<reference evidence="1 2" key="1">
    <citation type="submission" date="2021-06" db="EMBL/GenBank/DDBJ databases">
        <title>Caerostris darwini draft genome.</title>
        <authorList>
            <person name="Kono N."/>
            <person name="Arakawa K."/>
        </authorList>
    </citation>
    <scope>NUCLEOTIDE SEQUENCE [LARGE SCALE GENOMIC DNA]</scope>
</reference>
<proteinExistence type="predicted"/>
<sequence length="126" mass="14755">MTVRRDEHKIAKRKIWMQSLHKNNGQTEDTKGLLMQVLLFLSTGNISITPRQRVEWNLKICYSLIPNNLKRGREKGFLPRFLLSFCCELHGVCQFMVGTCLKFDFDFFLFPSERCLGQHHQGHTKA</sequence>
<evidence type="ECO:0000313" key="1">
    <source>
        <dbReference type="EMBL" id="GIY85575.1"/>
    </source>
</evidence>
<protein>
    <submittedName>
        <fullName evidence="1">Uncharacterized protein</fullName>
    </submittedName>
</protein>
<dbReference type="AlphaFoldDB" id="A0AAV4WV76"/>